<comment type="pathway">
    <text evidence="2">Cell wall biogenesis; peptidoglycan biosynthesis.</text>
</comment>
<keyword evidence="2" id="KW-0961">Cell wall biogenesis/degradation</keyword>
<feature type="domain" description="Mur ligase C-terminal" evidence="3">
    <location>
        <begin position="263"/>
        <end position="407"/>
    </location>
</feature>
<dbReference type="STRING" id="1797516.A3D26_02555"/>
<dbReference type="NCBIfam" id="TIGR01085">
    <property type="entry name" value="murE"/>
    <property type="match status" value="1"/>
</dbReference>
<gene>
    <name evidence="5" type="ORF">A3D26_02555</name>
</gene>
<dbReference type="PANTHER" id="PTHR23135">
    <property type="entry name" value="MUR LIGASE FAMILY MEMBER"/>
    <property type="match status" value="1"/>
</dbReference>
<evidence type="ECO:0000313" key="5">
    <source>
        <dbReference type="EMBL" id="OGY11362.1"/>
    </source>
</evidence>
<dbReference type="GO" id="GO:0005524">
    <property type="term" value="F:ATP binding"/>
    <property type="evidence" value="ECO:0007669"/>
    <property type="project" value="InterPro"/>
</dbReference>
<reference evidence="5 6" key="1">
    <citation type="journal article" date="2016" name="Nat. Commun.">
        <title>Thousands of microbial genomes shed light on interconnected biogeochemical processes in an aquifer system.</title>
        <authorList>
            <person name="Anantharaman K."/>
            <person name="Brown C.T."/>
            <person name="Hug L.A."/>
            <person name="Sharon I."/>
            <person name="Castelle C.J."/>
            <person name="Probst A.J."/>
            <person name="Thomas B.C."/>
            <person name="Singh A."/>
            <person name="Wilkins M.J."/>
            <person name="Karaoz U."/>
            <person name="Brodie E.L."/>
            <person name="Williams K.H."/>
            <person name="Hubbard S.S."/>
            <person name="Banfield J.F."/>
        </authorList>
    </citation>
    <scope>NUCLEOTIDE SEQUENCE [LARGE SCALE GENOMIC DNA]</scope>
</reference>
<dbReference type="GO" id="GO:0009252">
    <property type="term" value="P:peptidoglycan biosynthetic process"/>
    <property type="evidence" value="ECO:0007669"/>
    <property type="project" value="UniProtKB-UniPathway"/>
</dbReference>
<protein>
    <recommendedName>
        <fullName evidence="7">UDP-N-acetylmuramyl-tripeptide synthetase</fullName>
    </recommendedName>
</protein>
<sequence length="438" mass="48599">MELPNPNLVARYKNAKHYLSSLVETVRANYPAKDLTVIGVTGTDGKTTTAHLIYEILKEGKFKVALISTVGAWGPKGFLDTGLHTTTPDAKVLQPLLAKFRSSGVTHVVLETTSHGLDQHRVFGANFWAGVLTNVTHEHLDYHKTFKKYRQAKAKLFKKVKVAVLNKDDDSFGYFKRKTNKNTKVISYSLAGMADIKAGEIKEKKSGLDFLATDNGVGHRITTVLSGKYNVSNILAAIGITRALGVDWKTIQKSVKNFRGIPGRMEHIKTRPFQVIVDFAHTPNALEKLLQTLKVGVGTGRLIAIFGCAGERDYRKRPMMGGVASRLADISIFTAEDPRSESLEKILAQMVDGARLARAREFKPTNYNRQPTTYPHIFIREPDRAKAISLGIKLAKKGDIVVICGKGHEKSLAFVDGEHPWSDQEEAKKALKNLKRKR</sequence>
<evidence type="ECO:0000259" key="3">
    <source>
        <dbReference type="Pfam" id="PF02875"/>
    </source>
</evidence>
<accession>A0A1G1V842</accession>
<dbReference type="EMBL" id="MHBZ01000019">
    <property type="protein sequence ID" value="OGY11362.1"/>
    <property type="molecule type" value="Genomic_DNA"/>
</dbReference>
<evidence type="ECO:0000256" key="2">
    <source>
        <dbReference type="RuleBase" id="RU004135"/>
    </source>
</evidence>
<evidence type="ECO:0008006" key="7">
    <source>
        <dbReference type="Google" id="ProtNLM"/>
    </source>
</evidence>
<keyword evidence="2" id="KW-0131">Cell cycle</keyword>
<feature type="domain" description="Mur ligase central" evidence="4">
    <location>
        <begin position="40"/>
        <end position="240"/>
    </location>
</feature>
<dbReference type="Pfam" id="PF08245">
    <property type="entry name" value="Mur_ligase_M"/>
    <property type="match status" value="1"/>
</dbReference>
<dbReference type="InterPro" id="IPR005761">
    <property type="entry name" value="UDP-N-AcMur-Glu-dNH2Pim_ligase"/>
</dbReference>
<keyword evidence="2" id="KW-0573">Peptidoglycan synthesis</keyword>
<dbReference type="InterPro" id="IPR004101">
    <property type="entry name" value="Mur_ligase_C"/>
</dbReference>
<dbReference type="GO" id="GO:0005737">
    <property type="term" value="C:cytoplasm"/>
    <property type="evidence" value="ECO:0007669"/>
    <property type="project" value="UniProtKB-SubCell"/>
</dbReference>
<dbReference type="Pfam" id="PF02875">
    <property type="entry name" value="Mur_ligase_C"/>
    <property type="match status" value="1"/>
</dbReference>
<dbReference type="GO" id="GO:0016881">
    <property type="term" value="F:acid-amino acid ligase activity"/>
    <property type="evidence" value="ECO:0007669"/>
    <property type="project" value="InterPro"/>
</dbReference>
<dbReference type="InterPro" id="IPR036565">
    <property type="entry name" value="Mur-like_cat_sf"/>
</dbReference>
<dbReference type="Gene3D" id="3.90.190.20">
    <property type="entry name" value="Mur ligase, C-terminal domain"/>
    <property type="match status" value="1"/>
</dbReference>
<dbReference type="Proteomes" id="UP000178319">
    <property type="component" value="Unassembled WGS sequence"/>
</dbReference>
<dbReference type="InterPro" id="IPR013221">
    <property type="entry name" value="Mur_ligase_cen"/>
</dbReference>
<comment type="subcellular location">
    <subcellularLocation>
        <location evidence="2">Cytoplasm</location>
    </subcellularLocation>
</comment>
<name>A0A1G1V842_9BACT</name>
<comment type="caution">
    <text evidence="5">The sequence shown here is derived from an EMBL/GenBank/DDBJ whole genome shotgun (WGS) entry which is preliminary data.</text>
</comment>
<dbReference type="AlphaFoldDB" id="A0A1G1V842"/>
<proteinExistence type="inferred from homology"/>
<dbReference type="Gene3D" id="3.40.1190.10">
    <property type="entry name" value="Mur-like, catalytic domain"/>
    <property type="match status" value="1"/>
</dbReference>
<evidence type="ECO:0000256" key="1">
    <source>
        <dbReference type="ARBA" id="ARBA00005898"/>
    </source>
</evidence>
<dbReference type="SUPFAM" id="SSF53623">
    <property type="entry name" value="MurD-like peptide ligases, catalytic domain"/>
    <property type="match status" value="1"/>
</dbReference>
<dbReference type="PANTHER" id="PTHR23135:SF4">
    <property type="entry name" value="UDP-N-ACETYLMURAMOYL-L-ALANYL-D-GLUTAMATE--2,6-DIAMINOPIMELATE LIGASE MURE HOMOLOG, CHLOROPLASTIC"/>
    <property type="match status" value="1"/>
</dbReference>
<evidence type="ECO:0000313" key="6">
    <source>
        <dbReference type="Proteomes" id="UP000178319"/>
    </source>
</evidence>
<evidence type="ECO:0000259" key="4">
    <source>
        <dbReference type="Pfam" id="PF08245"/>
    </source>
</evidence>
<keyword evidence="2" id="KW-0132">Cell division</keyword>
<dbReference type="UniPathway" id="UPA00219"/>
<dbReference type="SUPFAM" id="SSF53244">
    <property type="entry name" value="MurD-like peptide ligases, peptide-binding domain"/>
    <property type="match status" value="1"/>
</dbReference>
<dbReference type="InterPro" id="IPR036615">
    <property type="entry name" value="Mur_ligase_C_dom_sf"/>
</dbReference>
<keyword evidence="2" id="KW-0133">Cell shape</keyword>
<organism evidence="5 6">
    <name type="scientific">Candidatus Blackburnbacteria bacterium RIFCSPHIGHO2_02_FULL_44_20</name>
    <dbReference type="NCBI Taxonomy" id="1797516"/>
    <lineage>
        <taxon>Bacteria</taxon>
        <taxon>Candidatus Blackburniibacteriota</taxon>
    </lineage>
</organism>
<comment type="similarity">
    <text evidence="1">Belongs to the MurCDEF family. MurE subfamily.</text>
</comment>
<dbReference type="GO" id="GO:0008360">
    <property type="term" value="P:regulation of cell shape"/>
    <property type="evidence" value="ECO:0007669"/>
    <property type="project" value="UniProtKB-KW"/>
</dbReference>
<dbReference type="GO" id="GO:0051301">
    <property type="term" value="P:cell division"/>
    <property type="evidence" value="ECO:0007669"/>
    <property type="project" value="UniProtKB-KW"/>
</dbReference>
<dbReference type="GO" id="GO:0071555">
    <property type="term" value="P:cell wall organization"/>
    <property type="evidence" value="ECO:0007669"/>
    <property type="project" value="UniProtKB-KW"/>
</dbReference>
<dbReference type="NCBIfam" id="NF001126">
    <property type="entry name" value="PRK00139.1-4"/>
    <property type="match status" value="1"/>
</dbReference>